<dbReference type="GO" id="GO:0005829">
    <property type="term" value="C:cytosol"/>
    <property type="evidence" value="ECO:0007669"/>
    <property type="project" value="TreeGrafter"/>
</dbReference>
<sequence>MEDVALGKAPGRVLAATLLADRDQPPFPRSVRDGYAARAAELDGRPLQVIGQIHAGESWTGATPAENEAIEIMTGAPLPEGLDCVAMIEHVREESGRITPEAGRRWRVGENVVPRGAEARAGAALVPAGTRLGTQHVAVAAICGYSQVKVYARPRVAILATGDELVGLSEMPGPFQIRNSNSYSLASQVERAGGEAMILPAAPDQLETIADSIREAAQYDMILLSGGVSMGRRDFVELALESLGAEFFFTGAKIQPGKPVVFGRIPVNQGWRYFFGLPGNPVSTMVTFALFGAPLLRALSGESENRWPPRFLTARLTAKAEGRPGLTRFLPSRSATTRHGLEVHPVPWQGSGDLAATATAGVFAVVPEEGLAAGAEVRVVEL</sequence>
<dbReference type="EMBL" id="SDMK01000001">
    <property type="protein sequence ID" value="RXS98143.1"/>
    <property type="molecule type" value="Genomic_DNA"/>
</dbReference>
<accession>A0A4Q1SL00</accession>
<dbReference type="SUPFAM" id="SSF63867">
    <property type="entry name" value="MoeA C-terminal domain-like"/>
    <property type="match status" value="1"/>
</dbReference>
<keyword evidence="6" id="KW-0479">Metal-binding</keyword>
<gene>
    <name evidence="8" type="ORF">ESZ00_04075</name>
</gene>
<dbReference type="InterPro" id="IPR001453">
    <property type="entry name" value="MoaB/Mog_dom"/>
</dbReference>
<comment type="caution">
    <text evidence="8">The sequence shown here is derived from an EMBL/GenBank/DDBJ whole genome shotgun (WGS) entry which is preliminary data.</text>
</comment>
<dbReference type="Pfam" id="PF03454">
    <property type="entry name" value="MoeA_C"/>
    <property type="match status" value="1"/>
</dbReference>
<dbReference type="Pfam" id="PF00994">
    <property type="entry name" value="MoCF_biosynth"/>
    <property type="match status" value="1"/>
</dbReference>
<comment type="catalytic activity">
    <reaction evidence="5">
        <text>adenylyl-molybdopterin + molybdate = Mo-molybdopterin + AMP + H(+)</text>
        <dbReference type="Rhea" id="RHEA:35047"/>
        <dbReference type="ChEBI" id="CHEBI:15378"/>
        <dbReference type="ChEBI" id="CHEBI:36264"/>
        <dbReference type="ChEBI" id="CHEBI:62727"/>
        <dbReference type="ChEBI" id="CHEBI:71302"/>
        <dbReference type="ChEBI" id="CHEBI:456215"/>
        <dbReference type="EC" id="2.10.1.1"/>
    </reaction>
</comment>
<comment type="similarity">
    <text evidence="3 6">Belongs to the MoeA family.</text>
</comment>
<dbReference type="SMART" id="SM00852">
    <property type="entry name" value="MoCF_biosynth"/>
    <property type="match status" value="1"/>
</dbReference>
<keyword evidence="6" id="KW-0460">Magnesium</keyword>
<dbReference type="InterPro" id="IPR005111">
    <property type="entry name" value="MoeA_C_domain_IV"/>
</dbReference>
<keyword evidence="9" id="KW-1185">Reference proteome</keyword>
<dbReference type="Proteomes" id="UP000290253">
    <property type="component" value="Unassembled WGS sequence"/>
</dbReference>
<dbReference type="Pfam" id="PF03453">
    <property type="entry name" value="MoeA_N"/>
    <property type="match status" value="1"/>
</dbReference>
<name>A0A4Q1SL00_9BACT</name>
<dbReference type="UniPathway" id="UPA00344"/>
<organism evidence="8 9">
    <name type="scientific">Silvibacterium dinghuense</name>
    <dbReference type="NCBI Taxonomy" id="1560006"/>
    <lineage>
        <taxon>Bacteria</taxon>
        <taxon>Pseudomonadati</taxon>
        <taxon>Acidobacteriota</taxon>
        <taxon>Terriglobia</taxon>
        <taxon>Terriglobales</taxon>
        <taxon>Acidobacteriaceae</taxon>
        <taxon>Silvibacterium</taxon>
    </lineage>
</organism>
<dbReference type="Gene3D" id="3.40.980.10">
    <property type="entry name" value="MoaB/Mog-like domain"/>
    <property type="match status" value="1"/>
</dbReference>
<dbReference type="EC" id="2.10.1.1" evidence="6"/>
<keyword evidence="6" id="KW-0500">Molybdenum</keyword>
<evidence type="ECO:0000256" key="3">
    <source>
        <dbReference type="ARBA" id="ARBA00010763"/>
    </source>
</evidence>
<dbReference type="GO" id="GO:0006777">
    <property type="term" value="P:Mo-molybdopterin cofactor biosynthetic process"/>
    <property type="evidence" value="ECO:0007669"/>
    <property type="project" value="UniProtKB-UniRule"/>
</dbReference>
<dbReference type="AlphaFoldDB" id="A0A4Q1SL00"/>
<dbReference type="InterPro" id="IPR036135">
    <property type="entry name" value="MoeA_linker/N_sf"/>
</dbReference>
<dbReference type="Gene3D" id="2.40.340.10">
    <property type="entry name" value="MoeA, C-terminal, domain IV"/>
    <property type="match status" value="1"/>
</dbReference>
<dbReference type="SUPFAM" id="SSF63882">
    <property type="entry name" value="MoeA N-terminal region -like"/>
    <property type="match status" value="1"/>
</dbReference>
<dbReference type="PANTHER" id="PTHR10192:SF5">
    <property type="entry name" value="GEPHYRIN"/>
    <property type="match status" value="1"/>
</dbReference>
<dbReference type="GO" id="GO:0046872">
    <property type="term" value="F:metal ion binding"/>
    <property type="evidence" value="ECO:0007669"/>
    <property type="project" value="UniProtKB-UniRule"/>
</dbReference>
<dbReference type="InterPro" id="IPR036425">
    <property type="entry name" value="MoaB/Mog-like_dom_sf"/>
</dbReference>
<dbReference type="InterPro" id="IPR036688">
    <property type="entry name" value="MoeA_C_domain_IV_sf"/>
</dbReference>
<dbReference type="GO" id="GO:0061599">
    <property type="term" value="F:molybdopterin molybdotransferase activity"/>
    <property type="evidence" value="ECO:0007669"/>
    <property type="project" value="UniProtKB-UniRule"/>
</dbReference>
<dbReference type="Gene3D" id="3.90.105.10">
    <property type="entry name" value="Molybdopterin biosynthesis moea protein, domain 2"/>
    <property type="match status" value="1"/>
</dbReference>
<proteinExistence type="inferred from homology"/>
<dbReference type="OrthoDB" id="9804758at2"/>
<dbReference type="NCBIfam" id="TIGR00177">
    <property type="entry name" value="molyb_syn"/>
    <property type="match status" value="1"/>
</dbReference>
<evidence type="ECO:0000256" key="6">
    <source>
        <dbReference type="RuleBase" id="RU365090"/>
    </source>
</evidence>
<comment type="function">
    <text evidence="1 6">Catalyzes the insertion of molybdate into adenylated molybdopterin with the concomitant release of AMP.</text>
</comment>
<dbReference type="Gene3D" id="2.170.190.11">
    <property type="entry name" value="Molybdopterin biosynthesis moea protein, domain 3"/>
    <property type="match status" value="1"/>
</dbReference>
<comment type="cofactor">
    <cofactor evidence="6">
        <name>Mg(2+)</name>
        <dbReference type="ChEBI" id="CHEBI:18420"/>
    </cofactor>
</comment>
<feature type="domain" description="MoaB/Mog" evidence="7">
    <location>
        <begin position="157"/>
        <end position="298"/>
    </location>
</feature>
<dbReference type="PANTHER" id="PTHR10192">
    <property type="entry name" value="MOLYBDOPTERIN BIOSYNTHESIS PROTEIN"/>
    <property type="match status" value="1"/>
</dbReference>
<reference evidence="8 9" key="1">
    <citation type="journal article" date="2016" name="Int. J. Syst. Evol. Microbiol.">
        <title>Acidipila dinghuensis sp. nov., an acidobacterium isolated from forest soil.</title>
        <authorList>
            <person name="Jiang Y.W."/>
            <person name="Wang J."/>
            <person name="Chen M.H."/>
            <person name="Lv Y.Y."/>
            <person name="Qiu L.H."/>
        </authorList>
    </citation>
    <scope>NUCLEOTIDE SEQUENCE [LARGE SCALE GENOMIC DNA]</scope>
    <source>
        <strain evidence="8 9">DHOF10</strain>
    </source>
</reference>
<evidence type="ECO:0000313" key="9">
    <source>
        <dbReference type="Proteomes" id="UP000290253"/>
    </source>
</evidence>
<keyword evidence="4 6" id="KW-0501">Molybdenum cofactor biosynthesis</keyword>
<evidence type="ECO:0000313" key="8">
    <source>
        <dbReference type="EMBL" id="RXS98143.1"/>
    </source>
</evidence>
<evidence type="ECO:0000256" key="4">
    <source>
        <dbReference type="ARBA" id="ARBA00023150"/>
    </source>
</evidence>
<evidence type="ECO:0000256" key="2">
    <source>
        <dbReference type="ARBA" id="ARBA00005046"/>
    </source>
</evidence>
<evidence type="ECO:0000256" key="5">
    <source>
        <dbReference type="ARBA" id="ARBA00047317"/>
    </source>
</evidence>
<evidence type="ECO:0000259" key="7">
    <source>
        <dbReference type="SMART" id="SM00852"/>
    </source>
</evidence>
<keyword evidence="6 8" id="KW-0808">Transferase</keyword>
<comment type="pathway">
    <text evidence="2 6">Cofactor biosynthesis; molybdopterin biosynthesis.</text>
</comment>
<dbReference type="InterPro" id="IPR038987">
    <property type="entry name" value="MoeA-like"/>
</dbReference>
<evidence type="ECO:0000256" key="1">
    <source>
        <dbReference type="ARBA" id="ARBA00002901"/>
    </source>
</evidence>
<dbReference type="CDD" id="cd00887">
    <property type="entry name" value="MoeA"/>
    <property type="match status" value="1"/>
</dbReference>
<dbReference type="SUPFAM" id="SSF53218">
    <property type="entry name" value="Molybdenum cofactor biosynthesis proteins"/>
    <property type="match status" value="1"/>
</dbReference>
<dbReference type="InterPro" id="IPR005110">
    <property type="entry name" value="MoeA_linker/N"/>
</dbReference>
<protein>
    <recommendedName>
        <fullName evidence="6">Molybdopterin molybdenumtransferase</fullName>
        <ecNumber evidence="6">2.10.1.1</ecNumber>
    </recommendedName>
</protein>